<proteinExistence type="predicted"/>
<dbReference type="Proteomes" id="UP001603857">
    <property type="component" value="Unassembled WGS sequence"/>
</dbReference>
<evidence type="ECO:0000313" key="2">
    <source>
        <dbReference type="Proteomes" id="UP001603857"/>
    </source>
</evidence>
<dbReference type="AlphaFoldDB" id="A0ABD1LG45"/>
<organism evidence="1 2">
    <name type="scientific">Flemingia macrophylla</name>
    <dbReference type="NCBI Taxonomy" id="520843"/>
    <lineage>
        <taxon>Eukaryota</taxon>
        <taxon>Viridiplantae</taxon>
        <taxon>Streptophyta</taxon>
        <taxon>Embryophyta</taxon>
        <taxon>Tracheophyta</taxon>
        <taxon>Spermatophyta</taxon>
        <taxon>Magnoliopsida</taxon>
        <taxon>eudicotyledons</taxon>
        <taxon>Gunneridae</taxon>
        <taxon>Pentapetalae</taxon>
        <taxon>rosids</taxon>
        <taxon>fabids</taxon>
        <taxon>Fabales</taxon>
        <taxon>Fabaceae</taxon>
        <taxon>Papilionoideae</taxon>
        <taxon>50 kb inversion clade</taxon>
        <taxon>NPAAA clade</taxon>
        <taxon>indigoferoid/millettioid clade</taxon>
        <taxon>Phaseoleae</taxon>
        <taxon>Flemingia</taxon>
    </lineage>
</organism>
<sequence length="88" mass="10096">MSEHSSLNRLIPSIIVNNSNVSSLAWFRAKQEASFVSIGQRMLANPLRLSLMRRIDLRWGWGREDSESESGYAKKKMKRFGEVRVARG</sequence>
<protein>
    <submittedName>
        <fullName evidence="1">Uncharacterized protein</fullName>
    </submittedName>
</protein>
<gene>
    <name evidence="1" type="ORF">Fmac_026891</name>
</gene>
<reference evidence="1 2" key="1">
    <citation type="submission" date="2024-08" db="EMBL/GenBank/DDBJ databases">
        <title>Insights into the chromosomal genome structure of Flemingia macrophylla.</title>
        <authorList>
            <person name="Ding Y."/>
            <person name="Zhao Y."/>
            <person name="Bi W."/>
            <person name="Wu M."/>
            <person name="Zhao G."/>
            <person name="Gong Y."/>
            <person name="Li W."/>
            <person name="Zhang P."/>
        </authorList>
    </citation>
    <scope>NUCLEOTIDE SEQUENCE [LARGE SCALE GENOMIC DNA]</scope>
    <source>
        <strain evidence="1">DYQJB</strain>
        <tissue evidence="1">Leaf</tissue>
    </source>
</reference>
<keyword evidence="2" id="KW-1185">Reference proteome</keyword>
<name>A0ABD1LG45_9FABA</name>
<comment type="caution">
    <text evidence="1">The sequence shown here is derived from an EMBL/GenBank/DDBJ whole genome shotgun (WGS) entry which is preliminary data.</text>
</comment>
<dbReference type="EMBL" id="JBGMDY010000009">
    <property type="protein sequence ID" value="KAL2322512.1"/>
    <property type="molecule type" value="Genomic_DNA"/>
</dbReference>
<evidence type="ECO:0000313" key="1">
    <source>
        <dbReference type="EMBL" id="KAL2322512.1"/>
    </source>
</evidence>
<accession>A0ABD1LG45</accession>